<evidence type="ECO:0000313" key="3">
    <source>
        <dbReference type="EMBL" id="EYF03517.1"/>
    </source>
</evidence>
<feature type="chain" id="PRO_5001496892" evidence="2">
    <location>
        <begin position="28"/>
        <end position="185"/>
    </location>
</feature>
<keyword evidence="2" id="KW-0732">Signal</keyword>
<reference evidence="3 4" key="1">
    <citation type="submission" date="2013-05" db="EMBL/GenBank/DDBJ databases">
        <title>Genome assembly of Chondromyces apiculatus DSM 436.</title>
        <authorList>
            <person name="Sharma G."/>
            <person name="Khatri I."/>
            <person name="Kaur C."/>
            <person name="Mayilraj S."/>
            <person name="Subramanian S."/>
        </authorList>
    </citation>
    <scope>NUCLEOTIDE SEQUENCE [LARGE SCALE GENOMIC DNA]</scope>
    <source>
        <strain evidence="3 4">DSM 436</strain>
    </source>
</reference>
<dbReference type="STRING" id="1192034.CAP_5501"/>
<evidence type="ECO:0000256" key="2">
    <source>
        <dbReference type="SAM" id="SignalP"/>
    </source>
</evidence>
<evidence type="ECO:0000313" key="4">
    <source>
        <dbReference type="Proteomes" id="UP000019678"/>
    </source>
</evidence>
<organism evidence="3 4">
    <name type="scientific">Chondromyces apiculatus DSM 436</name>
    <dbReference type="NCBI Taxonomy" id="1192034"/>
    <lineage>
        <taxon>Bacteria</taxon>
        <taxon>Pseudomonadati</taxon>
        <taxon>Myxococcota</taxon>
        <taxon>Polyangia</taxon>
        <taxon>Polyangiales</taxon>
        <taxon>Polyangiaceae</taxon>
        <taxon>Chondromyces</taxon>
    </lineage>
</organism>
<name>A0A017T3G1_9BACT</name>
<keyword evidence="4" id="KW-1185">Reference proteome</keyword>
<feature type="signal peptide" evidence="2">
    <location>
        <begin position="1"/>
        <end position="27"/>
    </location>
</feature>
<feature type="transmembrane region" description="Helical" evidence="1">
    <location>
        <begin position="65"/>
        <end position="85"/>
    </location>
</feature>
<dbReference type="Proteomes" id="UP000019678">
    <property type="component" value="Unassembled WGS sequence"/>
</dbReference>
<keyword evidence="1" id="KW-0812">Transmembrane</keyword>
<evidence type="ECO:0000256" key="1">
    <source>
        <dbReference type="SAM" id="Phobius"/>
    </source>
</evidence>
<gene>
    <name evidence="3" type="ORF">CAP_5501</name>
</gene>
<dbReference type="EMBL" id="ASRX01000045">
    <property type="protein sequence ID" value="EYF03517.1"/>
    <property type="molecule type" value="Genomic_DNA"/>
</dbReference>
<dbReference type="RefSeq" id="WP_044245906.1">
    <property type="nucleotide sequence ID" value="NZ_ASRX01000045.1"/>
</dbReference>
<feature type="transmembrane region" description="Helical" evidence="1">
    <location>
        <begin position="127"/>
        <end position="147"/>
    </location>
</feature>
<feature type="transmembrane region" description="Helical" evidence="1">
    <location>
        <begin position="91"/>
        <end position="115"/>
    </location>
</feature>
<proteinExistence type="predicted"/>
<accession>A0A017T3G1</accession>
<keyword evidence="1" id="KW-1133">Transmembrane helix</keyword>
<keyword evidence="1" id="KW-0472">Membrane</keyword>
<dbReference type="AlphaFoldDB" id="A0A017T3G1"/>
<sequence length="185" mass="18790">MKLVERSFIAAAALAALTFTDATHAQAEVRTEEQWYGWQTTIGLGTAYSLAGVWLFTDAFDDNKVWPLGTAFGIYALTGPAVHLAHGRGDAAAGSIGLNVGAPLGAGLLAAGLYCAFDGCSGTFEGLGAMVVGLVSGVAGMVAANVIDVAVLSFEEVKVSPGAAKSGLGAGPAQYVPIFQYGGRF</sequence>
<comment type="caution">
    <text evidence="3">The sequence shown here is derived from an EMBL/GenBank/DDBJ whole genome shotgun (WGS) entry which is preliminary data.</text>
</comment>
<protein>
    <submittedName>
        <fullName evidence="3">Uncharacterized protein</fullName>
    </submittedName>
</protein>
<dbReference type="OrthoDB" id="5532557at2"/>
<feature type="transmembrane region" description="Helical" evidence="1">
    <location>
        <begin position="37"/>
        <end position="56"/>
    </location>
</feature>